<keyword evidence="2" id="KW-0663">Pyridoxal phosphate</keyword>
<dbReference type="GO" id="GO:0003700">
    <property type="term" value="F:DNA-binding transcription factor activity"/>
    <property type="evidence" value="ECO:0007669"/>
    <property type="project" value="InterPro"/>
</dbReference>
<keyword evidence="7" id="KW-0032">Aminotransferase</keyword>
<dbReference type="InterPro" id="IPR015422">
    <property type="entry name" value="PyrdxlP-dep_Trfase_small"/>
</dbReference>
<accession>A0AA95NGC3</accession>
<dbReference type="PROSITE" id="PS50949">
    <property type="entry name" value="HTH_GNTR"/>
    <property type="match status" value="1"/>
</dbReference>
<evidence type="ECO:0000256" key="5">
    <source>
        <dbReference type="ARBA" id="ARBA00023163"/>
    </source>
</evidence>
<keyword evidence="3" id="KW-0805">Transcription regulation</keyword>
<gene>
    <name evidence="7" type="ORF">PFX98_09275</name>
</gene>
<evidence type="ECO:0000256" key="3">
    <source>
        <dbReference type="ARBA" id="ARBA00023015"/>
    </source>
</evidence>
<dbReference type="InterPro" id="IPR051446">
    <property type="entry name" value="HTH_trans_reg/aminotransferase"/>
</dbReference>
<evidence type="ECO:0000256" key="1">
    <source>
        <dbReference type="ARBA" id="ARBA00005384"/>
    </source>
</evidence>
<dbReference type="InterPro" id="IPR004839">
    <property type="entry name" value="Aminotransferase_I/II_large"/>
</dbReference>
<dbReference type="GO" id="GO:0008483">
    <property type="term" value="F:transaminase activity"/>
    <property type="evidence" value="ECO:0007669"/>
    <property type="project" value="UniProtKB-KW"/>
</dbReference>
<evidence type="ECO:0000259" key="6">
    <source>
        <dbReference type="PROSITE" id="PS50949"/>
    </source>
</evidence>
<dbReference type="Pfam" id="PF00155">
    <property type="entry name" value="Aminotran_1_2"/>
    <property type="match status" value="1"/>
</dbReference>
<feature type="domain" description="HTH gntR-type" evidence="6">
    <location>
        <begin position="16"/>
        <end position="84"/>
    </location>
</feature>
<evidence type="ECO:0000256" key="4">
    <source>
        <dbReference type="ARBA" id="ARBA00023125"/>
    </source>
</evidence>
<keyword evidence="5" id="KW-0804">Transcription</keyword>
<dbReference type="Gene3D" id="3.40.640.10">
    <property type="entry name" value="Type I PLP-dependent aspartate aminotransferase-like (Major domain)"/>
    <property type="match status" value="1"/>
</dbReference>
<dbReference type="InterPro" id="IPR015421">
    <property type="entry name" value="PyrdxlP-dep_Trfase_major"/>
</dbReference>
<keyword evidence="7" id="KW-0808">Transferase</keyword>
<protein>
    <submittedName>
        <fullName evidence="7">PLP-dependent aminotransferase family protein</fullName>
    </submittedName>
</protein>
<dbReference type="SUPFAM" id="SSF53383">
    <property type="entry name" value="PLP-dependent transferases"/>
    <property type="match status" value="1"/>
</dbReference>
<dbReference type="InterPro" id="IPR036390">
    <property type="entry name" value="WH_DNA-bd_sf"/>
</dbReference>
<evidence type="ECO:0000313" key="8">
    <source>
        <dbReference type="Proteomes" id="UP001177769"/>
    </source>
</evidence>
<dbReference type="GO" id="GO:0003677">
    <property type="term" value="F:DNA binding"/>
    <property type="evidence" value="ECO:0007669"/>
    <property type="project" value="UniProtKB-KW"/>
</dbReference>
<dbReference type="CDD" id="cd07377">
    <property type="entry name" value="WHTH_GntR"/>
    <property type="match status" value="1"/>
</dbReference>
<evidence type="ECO:0000313" key="7">
    <source>
        <dbReference type="EMBL" id="WIT13794.1"/>
    </source>
</evidence>
<proteinExistence type="inferred from homology"/>
<dbReference type="PANTHER" id="PTHR46577">
    <property type="entry name" value="HTH-TYPE TRANSCRIPTIONAL REGULATORY PROTEIN GABR"/>
    <property type="match status" value="1"/>
</dbReference>
<dbReference type="CDD" id="cd00609">
    <property type="entry name" value="AAT_like"/>
    <property type="match status" value="1"/>
</dbReference>
<dbReference type="InterPro" id="IPR000524">
    <property type="entry name" value="Tscrpt_reg_HTH_GntR"/>
</dbReference>
<keyword evidence="4" id="KW-0238">DNA-binding</keyword>
<organism evidence="7 8">
    <name type="scientific">Paucibacter sediminis</name>
    <dbReference type="NCBI Taxonomy" id="3019553"/>
    <lineage>
        <taxon>Bacteria</taxon>
        <taxon>Pseudomonadati</taxon>
        <taxon>Pseudomonadota</taxon>
        <taxon>Betaproteobacteria</taxon>
        <taxon>Burkholderiales</taxon>
        <taxon>Sphaerotilaceae</taxon>
        <taxon>Roseateles</taxon>
    </lineage>
</organism>
<dbReference type="GO" id="GO:0030170">
    <property type="term" value="F:pyridoxal phosphate binding"/>
    <property type="evidence" value="ECO:0007669"/>
    <property type="project" value="InterPro"/>
</dbReference>
<name>A0AA95NGC3_9BURK</name>
<dbReference type="EMBL" id="CP116346">
    <property type="protein sequence ID" value="WIT13794.1"/>
    <property type="molecule type" value="Genomic_DNA"/>
</dbReference>
<dbReference type="SMART" id="SM00345">
    <property type="entry name" value="HTH_GNTR"/>
    <property type="match status" value="1"/>
</dbReference>
<dbReference type="KEGG" id="pais:PFX98_09275"/>
<dbReference type="Proteomes" id="UP001177769">
    <property type="component" value="Chromosome"/>
</dbReference>
<comment type="similarity">
    <text evidence="1">In the C-terminal section; belongs to the class-I pyridoxal-phosphate-dependent aminotransferase family.</text>
</comment>
<evidence type="ECO:0000256" key="2">
    <source>
        <dbReference type="ARBA" id="ARBA00022898"/>
    </source>
</evidence>
<sequence>MSHSAAASPLSRDASTPLAQQLALRFAERIQQRLLLPGARLPSVRECARHHGVSPYTVVAAYDQLLASGMLEARKQRGFFVRDLRDARPHAKQPAPSPAGNAPIDASALIRGMFQADARHAPGLGTLPGDWLDLPMLQSAMRRVVSQSEEPDQLALQYGEPGGDPRLRAALARRLEDIGVHAAPEQIVSTVGATHALDLITRSLLSPGDAVLVDDPGWAIEYARLSQAGMRLLPVPRGQQGPDLDVMARLIEEHRPRMYVTVSVLHNPTGHSLSLASAHQILKLAEAADLMIVEDDTYAFLAPNHAPRLSALDGLKRTLYVSGFSKILTPAWRVGYVAASADKVHQLTELKLLSTLTTSPMMDRAVAICLEQGQLRRHAERVITRLDAARQRVVRLAEEAGCEFVTPPQGLFGWLEVGMDTERLAQRMLDAGWLIAPGLLFSPTRRAGTLMRINFATSQDARFWRLLQQLRERR</sequence>
<dbReference type="Gene3D" id="3.90.1150.10">
    <property type="entry name" value="Aspartate Aminotransferase, domain 1"/>
    <property type="match status" value="1"/>
</dbReference>
<dbReference type="AlphaFoldDB" id="A0AA95NGC3"/>
<dbReference type="PANTHER" id="PTHR46577:SF2">
    <property type="entry name" value="TRANSCRIPTIONAL REGULATORY PROTEIN"/>
    <property type="match status" value="1"/>
</dbReference>
<dbReference type="Gene3D" id="1.10.10.10">
    <property type="entry name" value="Winged helix-like DNA-binding domain superfamily/Winged helix DNA-binding domain"/>
    <property type="match status" value="1"/>
</dbReference>
<dbReference type="InterPro" id="IPR036388">
    <property type="entry name" value="WH-like_DNA-bd_sf"/>
</dbReference>
<dbReference type="InterPro" id="IPR015424">
    <property type="entry name" value="PyrdxlP-dep_Trfase"/>
</dbReference>
<keyword evidence="8" id="KW-1185">Reference proteome</keyword>
<dbReference type="RefSeq" id="WP_285234914.1">
    <property type="nucleotide sequence ID" value="NZ_CP116346.1"/>
</dbReference>
<dbReference type="SUPFAM" id="SSF46785">
    <property type="entry name" value="Winged helix' DNA-binding domain"/>
    <property type="match status" value="1"/>
</dbReference>
<dbReference type="Pfam" id="PF00392">
    <property type="entry name" value="GntR"/>
    <property type="match status" value="1"/>
</dbReference>
<reference evidence="7" key="1">
    <citation type="submission" date="2023-01" db="EMBL/GenBank/DDBJ databases">
        <title>Whole genome sequence of Paucibacter sp. S2-9 isolated from pond sediment.</title>
        <authorList>
            <person name="Jung J.Y."/>
        </authorList>
    </citation>
    <scope>NUCLEOTIDE SEQUENCE</scope>
    <source>
        <strain evidence="7">S2-9</strain>
    </source>
</reference>